<dbReference type="FunFam" id="2.60.300.12:FF:000001">
    <property type="entry name" value="Iron-binding protein IscA"/>
    <property type="match status" value="1"/>
</dbReference>
<dbReference type="NCBIfam" id="TIGR00049">
    <property type="entry name" value="iron-sulfur cluster assembly accessory protein"/>
    <property type="match status" value="1"/>
</dbReference>
<organism evidence="4 5">
    <name type="scientific">Cymbomonas tetramitiformis</name>
    <dbReference type="NCBI Taxonomy" id="36881"/>
    <lineage>
        <taxon>Eukaryota</taxon>
        <taxon>Viridiplantae</taxon>
        <taxon>Chlorophyta</taxon>
        <taxon>Pyramimonadophyceae</taxon>
        <taxon>Pyramimonadales</taxon>
        <taxon>Pyramimonadaceae</taxon>
        <taxon>Cymbomonas</taxon>
    </lineage>
</organism>
<dbReference type="PANTHER" id="PTHR10072:SF41">
    <property type="entry name" value="IRON-SULFUR CLUSTER ASSEMBLY 1 HOMOLOG, MITOCHONDRIAL"/>
    <property type="match status" value="1"/>
</dbReference>
<sequence>MSSAVKEAVRSVGRISRLNKQALTLTEAAADRVKALLANKKEEYIRLGVRKRGCNGLSYTMNYAELPAKFDEVVEQHGARVLIDPGVLMHVVGTTMDFHTDRLRSEFVFINPNAKGSCGCGESFNV</sequence>
<dbReference type="GO" id="GO:0051537">
    <property type="term" value="F:2 iron, 2 sulfur cluster binding"/>
    <property type="evidence" value="ECO:0007669"/>
    <property type="project" value="TreeGrafter"/>
</dbReference>
<dbReference type="InterPro" id="IPR017870">
    <property type="entry name" value="FeS_cluster_insertion_CS"/>
</dbReference>
<reference evidence="4 5" key="1">
    <citation type="journal article" date="2015" name="Genome Biol. Evol.">
        <title>Comparative Genomics of a Bacterivorous Green Alga Reveals Evolutionary Causalities and Consequences of Phago-Mixotrophic Mode of Nutrition.</title>
        <authorList>
            <person name="Burns J.A."/>
            <person name="Paasch A."/>
            <person name="Narechania A."/>
            <person name="Kim E."/>
        </authorList>
    </citation>
    <scope>NUCLEOTIDE SEQUENCE [LARGE SCALE GENOMIC DNA]</scope>
    <source>
        <strain evidence="4 5">PLY_AMNH</strain>
    </source>
</reference>
<dbReference type="GO" id="GO:0005739">
    <property type="term" value="C:mitochondrion"/>
    <property type="evidence" value="ECO:0007669"/>
    <property type="project" value="TreeGrafter"/>
</dbReference>
<protein>
    <recommendedName>
        <fullName evidence="3">Core domain-containing protein</fullName>
    </recommendedName>
</protein>
<dbReference type="EMBL" id="LGRX02035338">
    <property type="protein sequence ID" value="KAK3235246.1"/>
    <property type="molecule type" value="Genomic_DNA"/>
</dbReference>
<dbReference type="PANTHER" id="PTHR10072">
    <property type="entry name" value="IRON-SULFUR CLUSTER ASSEMBLY PROTEIN"/>
    <property type="match status" value="1"/>
</dbReference>
<dbReference type="PROSITE" id="PS01152">
    <property type="entry name" value="HESB"/>
    <property type="match status" value="1"/>
</dbReference>
<comment type="similarity">
    <text evidence="1">Belongs to the HesB/IscA family.</text>
</comment>
<name>A0AAE0BEZ5_9CHLO</name>
<dbReference type="InterPro" id="IPR016092">
    <property type="entry name" value="ATAP"/>
</dbReference>
<proteinExistence type="inferred from homology"/>
<evidence type="ECO:0000256" key="1">
    <source>
        <dbReference type="ARBA" id="ARBA00006718"/>
    </source>
</evidence>
<comment type="caution">
    <text evidence="4">The sequence shown here is derived from an EMBL/GenBank/DDBJ whole genome shotgun (WGS) entry which is preliminary data.</text>
</comment>
<evidence type="ECO:0000313" key="4">
    <source>
        <dbReference type="EMBL" id="KAK3235246.1"/>
    </source>
</evidence>
<evidence type="ECO:0000256" key="2">
    <source>
        <dbReference type="ARBA" id="ARBA00057984"/>
    </source>
</evidence>
<dbReference type="Gene3D" id="2.60.300.12">
    <property type="entry name" value="HesB-like domain"/>
    <property type="match status" value="1"/>
</dbReference>
<dbReference type="Pfam" id="PF01521">
    <property type="entry name" value="Fe-S_biosyn"/>
    <property type="match status" value="1"/>
</dbReference>
<dbReference type="InterPro" id="IPR035903">
    <property type="entry name" value="HesB-like_dom_sf"/>
</dbReference>
<feature type="domain" description="Core" evidence="3">
    <location>
        <begin position="23"/>
        <end position="122"/>
    </location>
</feature>
<dbReference type="SUPFAM" id="SSF89360">
    <property type="entry name" value="HesB-like domain"/>
    <property type="match status" value="1"/>
</dbReference>
<gene>
    <name evidence="4" type="ORF">CYMTET_54545</name>
</gene>
<evidence type="ECO:0000313" key="5">
    <source>
        <dbReference type="Proteomes" id="UP001190700"/>
    </source>
</evidence>
<dbReference type="InterPro" id="IPR000361">
    <property type="entry name" value="ATAP_core_dom"/>
</dbReference>
<keyword evidence="5" id="KW-1185">Reference proteome</keyword>
<dbReference type="AlphaFoldDB" id="A0AAE0BEZ5"/>
<dbReference type="GO" id="GO:0016226">
    <property type="term" value="P:iron-sulfur cluster assembly"/>
    <property type="evidence" value="ECO:0007669"/>
    <property type="project" value="InterPro"/>
</dbReference>
<dbReference type="Proteomes" id="UP001190700">
    <property type="component" value="Unassembled WGS sequence"/>
</dbReference>
<accession>A0AAE0BEZ5</accession>
<comment type="function">
    <text evidence="2">Involved in the assembly of mitochondrial iron-sulfur proteins. Probably involved in the binding of an intermediate of Fe/S cluster assembly.</text>
</comment>
<evidence type="ECO:0000259" key="3">
    <source>
        <dbReference type="Pfam" id="PF01521"/>
    </source>
</evidence>
<dbReference type="InterPro" id="IPR050322">
    <property type="entry name" value="Fe-S_cluster_asmbl/transfer"/>
</dbReference>